<evidence type="ECO:0000313" key="3">
    <source>
        <dbReference type="Proteomes" id="UP000823485"/>
    </source>
</evidence>
<proteinExistence type="predicted"/>
<comment type="caution">
    <text evidence="2">The sequence shown here is derived from an EMBL/GenBank/DDBJ whole genome shotgun (WGS) entry which is preliminary data.</text>
</comment>
<name>A0ABS2R978_9BACI</name>
<keyword evidence="3" id="KW-1185">Reference proteome</keyword>
<sequence>MRSDFKYVQKITRQSKGFLYGIIFFISLMTLACGIMAFWIFFFTSEPLIGLIPFVSGLITYIVLHYSFKLVKSQPLQTDLREIKDGAVHHVWKNDETGEMEETWVPFKEITAIYIARHSQAVGTDSNRWYIIYPKLIVEWEEDGSKQYISFIEEKSDAFYELYEQFPVDQIPVYTANIDLKMWPDHLLSNVFEVEKVRKVENKRPLKLPFKARTSSLWSPPLPNVKENEEIKQADLRKFNVIGVITFTIGLIITFFSLLSVFPQWAIEDGVFRSDTSILFTLIYVFPLLIFFHVRKKWNVHWLFVQMAAVASIYSLSGWIVTRINQVSNEFTDALIMEVFMACLMVFVSYLFGKLLVLIVVIHEKINHKRK</sequence>
<feature type="transmembrane region" description="Helical" evidence="1">
    <location>
        <begin position="277"/>
        <end position="294"/>
    </location>
</feature>
<organism evidence="2 3">
    <name type="scientific">Siminovitchia thermophila</name>
    <dbReference type="NCBI Taxonomy" id="1245522"/>
    <lineage>
        <taxon>Bacteria</taxon>
        <taxon>Bacillati</taxon>
        <taxon>Bacillota</taxon>
        <taxon>Bacilli</taxon>
        <taxon>Bacillales</taxon>
        <taxon>Bacillaceae</taxon>
        <taxon>Siminovitchia</taxon>
    </lineage>
</organism>
<evidence type="ECO:0000313" key="2">
    <source>
        <dbReference type="EMBL" id="MBM7716193.1"/>
    </source>
</evidence>
<keyword evidence="1" id="KW-0812">Transmembrane</keyword>
<feature type="transmembrane region" description="Helical" evidence="1">
    <location>
        <begin position="301"/>
        <end position="322"/>
    </location>
</feature>
<feature type="transmembrane region" description="Helical" evidence="1">
    <location>
        <begin position="20"/>
        <end position="42"/>
    </location>
</feature>
<accession>A0ABS2R978</accession>
<dbReference type="PROSITE" id="PS51257">
    <property type="entry name" value="PROKAR_LIPOPROTEIN"/>
    <property type="match status" value="1"/>
</dbReference>
<evidence type="ECO:0000256" key="1">
    <source>
        <dbReference type="SAM" id="Phobius"/>
    </source>
</evidence>
<dbReference type="Proteomes" id="UP000823485">
    <property type="component" value="Unassembled WGS sequence"/>
</dbReference>
<feature type="transmembrane region" description="Helical" evidence="1">
    <location>
        <begin position="334"/>
        <end position="362"/>
    </location>
</feature>
<feature type="transmembrane region" description="Helical" evidence="1">
    <location>
        <begin position="241"/>
        <end position="265"/>
    </location>
</feature>
<dbReference type="EMBL" id="JAFBFH010000023">
    <property type="protein sequence ID" value="MBM7716193.1"/>
    <property type="molecule type" value="Genomic_DNA"/>
</dbReference>
<gene>
    <name evidence="2" type="ORF">JOC94_003204</name>
</gene>
<reference evidence="2 3" key="1">
    <citation type="submission" date="2021-01" db="EMBL/GenBank/DDBJ databases">
        <title>Genomic Encyclopedia of Type Strains, Phase IV (KMG-IV): sequencing the most valuable type-strain genomes for metagenomic binning, comparative biology and taxonomic classification.</title>
        <authorList>
            <person name="Goeker M."/>
        </authorList>
    </citation>
    <scope>NUCLEOTIDE SEQUENCE [LARGE SCALE GENOMIC DNA]</scope>
    <source>
        <strain evidence="2 3">DSM 105453</strain>
    </source>
</reference>
<keyword evidence="1" id="KW-1133">Transmembrane helix</keyword>
<keyword evidence="1" id="KW-0472">Membrane</keyword>
<feature type="transmembrane region" description="Helical" evidence="1">
    <location>
        <begin position="48"/>
        <end position="68"/>
    </location>
</feature>
<dbReference type="RefSeq" id="WP_077113876.1">
    <property type="nucleotide sequence ID" value="NZ_JAFBFH010000023.1"/>
</dbReference>
<protein>
    <submittedName>
        <fullName evidence="2">Uncharacterized protein</fullName>
    </submittedName>
</protein>